<dbReference type="AlphaFoldDB" id="A0A2S2Q5J9"/>
<name>A0A2S2Q5J9_9HEMI</name>
<dbReference type="Pfam" id="PF13843">
    <property type="entry name" value="DDE_Tnp_1_7"/>
    <property type="match status" value="1"/>
</dbReference>
<feature type="domain" description="PiggyBac transposable element-derived protein" evidence="1">
    <location>
        <begin position="11"/>
        <end position="103"/>
    </location>
</feature>
<dbReference type="EMBL" id="GGMS01003668">
    <property type="protein sequence ID" value="MBY72871.1"/>
    <property type="molecule type" value="Transcribed_RNA"/>
</dbReference>
<evidence type="ECO:0000313" key="2">
    <source>
        <dbReference type="EMBL" id="MBY72871.1"/>
    </source>
</evidence>
<dbReference type="PANTHER" id="PTHR46599:SF6">
    <property type="entry name" value="DUAL SPECIFICITY PHOSPHATASE 26"/>
    <property type="match status" value="1"/>
</dbReference>
<accession>A0A2S2Q5J9</accession>
<dbReference type="InterPro" id="IPR029526">
    <property type="entry name" value="PGBD"/>
</dbReference>
<feature type="non-terminal residue" evidence="2">
    <location>
        <position position="1"/>
    </location>
</feature>
<reference evidence="2" key="1">
    <citation type="submission" date="2018-04" db="EMBL/GenBank/DDBJ databases">
        <title>Transcriptome assembly of Sipha flava.</title>
        <authorList>
            <person name="Scully E.D."/>
            <person name="Geib S.M."/>
            <person name="Palmer N.A."/>
            <person name="Koch K."/>
            <person name="Bradshaw J."/>
            <person name="Heng-Moss T."/>
            <person name="Sarath G."/>
        </authorList>
    </citation>
    <scope>NUCLEOTIDE SEQUENCE</scope>
</reference>
<dbReference type="PANTHER" id="PTHR46599">
    <property type="entry name" value="PIGGYBAC TRANSPOSABLE ELEMENT-DERIVED PROTEIN 4"/>
    <property type="match status" value="1"/>
</dbReference>
<gene>
    <name evidence="2" type="ORF">g.185764</name>
</gene>
<protein>
    <recommendedName>
        <fullName evidence="1">PiggyBac transposable element-derived protein domain-containing protein</fullName>
    </recommendedName>
</protein>
<proteinExistence type="predicted"/>
<evidence type="ECO:0000259" key="1">
    <source>
        <dbReference type="Pfam" id="PF13843"/>
    </source>
</evidence>
<sequence length="111" mass="12628">VENKTPGPFATSNKPYDIVTRLTEPIQKLKRNVTTDNWFSSYPLAENLLKNGLTFMGTLKKNKKEIPPEFIVQHRHLEPGTYQFGAQPDMTLVSMVTKKKKSCACIVFNAR</sequence>
<organism evidence="2">
    <name type="scientific">Sipha flava</name>
    <name type="common">yellow sugarcane aphid</name>
    <dbReference type="NCBI Taxonomy" id="143950"/>
    <lineage>
        <taxon>Eukaryota</taxon>
        <taxon>Metazoa</taxon>
        <taxon>Ecdysozoa</taxon>
        <taxon>Arthropoda</taxon>
        <taxon>Hexapoda</taxon>
        <taxon>Insecta</taxon>
        <taxon>Pterygota</taxon>
        <taxon>Neoptera</taxon>
        <taxon>Paraneoptera</taxon>
        <taxon>Hemiptera</taxon>
        <taxon>Sternorrhyncha</taxon>
        <taxon>Aphidomorpha</taxon>
        <taxon>Aphidoidea</taxon>
        <taxon>Aphididae</taxon>
        <taxon>Sipha</taxon>
    </lineage>
</organism>